<evidence type="ECO:0000256" key="1">
    <source>
        <dbReference type="SAM" id="MobiDB-lite"/>
    </source>
</evidence>
<evidence type="ECO:0000313" key="2">
    <source>
        <dbReference type="EMBL" id="CAE7362988.1"/>
    </source>
</evidence>
<evidence type="ECO:0000313" key="3">
    <source>
        <dbReference type="Proteomes" id="UP000604046"/>
    </source>
</evidence>
<proteinExistence type="predicted"/>
<feature type="compositionally biased region" description="Polar residues" evidence="1">
    <location>
        <begin position="57"/>
        <end position="70"/>
    </location>
</feature>
<gene>
    <name evidence="2" type="primary">KIDINS220</name>
    <name evidence="2" type="ORF">SNAT2548_LOCUS19595</name>
</gene>
<protein>
    <submittedName>
        <fullName evidence="2">KIDINS220 protein</fullName>
    </submittedName>
</protein>
<keyword evidence="3" id="KW-1185">Reference proteome</keyword>
<reference evidence="2" key="1">
    <citation type="submission" date="2021-02" db="EMBL/GenBank/DDBJ databases">
        <authorList>
            <person name="Dougan E. K."/>
            <person name="Rhodes N."/>
            <person name="Thang M."/>
            <person name="Chan C."/>
        </authorList>
    </citation>
    <scope>NUCLEOTIDE SEQUENCE</scope>
</reference>
<sequence length="114" mass="12750">CLRLRGAARAMDVCKIIHDQNWLLKTQSLFHSHMEEELKQVQQQLLALSGKVGTMNSMNSMSLRPSNVAQRGSVGSAWSTTKREPDPGFNVQDGSLEESLMMRLRCSSEGFKLP</sequence>
<dbReference type="AlphaFoldDB" id="A0A812PSR7"/>
<organism evidence="2 3">
    <name type="scientific">Symbiodinium natans</name>
    <dbReference type="NCBI Taxonomy" id="878477"/>
    <lineage>
        <taxon>Eukaryota</taxon>
        <taxon>Sar</taxon>
        <taxon>Alveolata</taxon>
        <taxon>Dinophyceae</taxon>
        <taxon>Suessiales</taxon>
        <taxon>Symbiodiniaceae</taxon>
        <taxon>Symbiodinium</taxon>
    </lineage>
</organism>
<dbReference type="EMBL" id="CAJNDS010002184">
    <property type="protein sequence ID" value="CAE7362988.1"/>
    <property type="molecule type" value="Genomic_DNA"/>
</dbReference>
<feature type="region of interest" description="Disordered" evidence="1">
    <location>
        <begin position="57"/>
        <end position="94"/>
    </location>
</feature>
<dbReference type="OrthoDB" id="442551at2759"/>
<dbReference type="Proteomes" id="UP000604046">
    <property type="component" value="Unassembled WGS sequence"/>
</dbReference>
<comment type="caution">
    <text evidence="2">The sequence shown here is derived from an EMBL/GenBank/DDBJ whole genome shotgun (WGS) entry which is preliminary data.</text>
</comment>
<name>A0A812PSR7_9DINO</name>
<feature type="non-terminal residue" evidence="2">
    <location>
        <position position="114"/>
    </location>
</feature>
<accession>A0A812PSR7</accession>